<evidence type="ECO:0000313" key="1">
    <source>
        <dbReference type="EMBL" id="RPA71028.1"/>
    </source>
</evidence>
<keyword evidence="2" id="KW-1185">Reference proteome</keyword>
<dbReference type="Proteomes" id="UP000275078">
    <property type="component" value="Unassembled WGS sequence"/>
</dbReference>
<protein>
    <submittedName>
        <fullName evidence="1">Uncharacterized protein</fullName>
    </submittedName>
</protein>
<gene>
    <name evidence="1" type="ORF">BJ508DRAFT_420050</name>
</gene>
<name>A0A3N4HD95_ASCIM</name>
<dbReference type="AlphaFoldDB" id="A0A3N4HD95"/>
<organism evidence="1 2">
    <name type="scientific">Ascobolus immersus RN42</name>
    <dbReference type="NCBI Taxonomy" id="1160509"/>
    <lineage>
        <taxon>Eukaryota</taxon>
        <taxon>Fungi</taxon>
        <taxon>Dikarya</taxon>
        <taxon>Ascomycota</taxon>
        <taxon>Pezizomycotina</taxon>
        <taxon>Pezizomycetes</taxon>
        <taxon>Pezizales</taxon>
        <taxon>Ascobolaceae</taxon>
        <taxon>Ascobolus</taxon>
    </lineage>
</organism>
<evidence type="ECO:0000313" key="2">
    <source>
        <dbReference type="Proteomes" id="UP000275078"/>
    </source>
</evidence>
<sequence length="175" mass="19806">MHLSHPFPPSTPHPLPIHSPSIPHPFPIHSLSIPYPFPIHSSKLELTSSRGNRLSSSPLCMWTLTEAGLLVHMSTINSDLTGRLSPSFIRSPLAIEVIPTSTRMMHPAKTVTATEVAMRPRTIRWCQQEKARPKRCPSQVEIKKRSGFKCRCITVLQLEYLDWKVPAMRIYLVLV</sequence>
<dbReference type="EMBL" id="ML119986">
    <property type="protein sequence ID" value="RPA71028.1"/>
    <property type="molecule type" value="Genomic_DNA"/>
</dbReference>
<proteinExistence type="predicted"/>
<reference evidence="1 2" key="1">
    <citation type="journal article" date="2018" name="Nat. Ecol. Evol.">
        <title>Pezizomycetes genomes reveal the molecular basis of ectomycorrhizal truffle lifestyle.</title>
        <authorList>
            <person name="Murat C."/>
            <person name="Payen T."/>
            <person name="Noel B."/>
            <person name="Kuo A."/>
            <person name="Morin E."/>
            <person name="Chen J."/>
            <person name="Kohler A."/>
            <person name="Krizsan K."/>
            <person name="Balestrini R."/>
            <person name="Da Silva C."/>
            <person name="Montanini B."/>
            <person name="Hainaut M."/>
            <person name="Levati E."/>
            <person name="Barry K.W."/>
            <person name="Belfiori B."/>
            <person name="Cichocki N."/>
            <person name="Clum A."/>
            <person name="Dockter R.B."/>
            <person name="Fauchery L."/>
            <person name="Guy J."/>
            <person name="Iotti M."/>
            <person name="Le Tacon F."/>
            <person name="Lindquist E.A."/>
            <person name="Lipzen A."/>
            <person name="Malagnac F."/>
            <person name="Mello A."/>
            <person name="Molinier V."/>
            <person name="Miyauchi S."/>
            <person name="Poulain J."/>
            <person name="Riccioni C."/>
            <person name="Rubini A."/>
            <person name="Sitrit Y."/>
            <person name="Splivallo R."/>
            <person name="Traeger S."/>
            <person name="Wang M."/>
            <person name="Zifcakova L."/>
            <person name="Wipf D."/>
            <person name="Zambonelli A."/>
            <person name="Paolocci F."/>
            <person name="Nowrousian M."/>
            <person name="Ottonello S."/>
            <person name="Baldrian P."/>
            <person name="Spatafora J.W."/>
            <person name="Henrissat B."/>
            <person name="Nagy L.G."/>
            <person name="Aury J.M."/>
            <person name="Wincker P."/>
            <person name="Grigoriev I.V."/>
            <person name="Bonfante P."/>
            <person name="Martin F.M."/>
        </authorList>
    </citation>
    <scope>NUCLEOTIDE SEQUENCE [LARGE SCALE GENOMIC DNA]</scope>
    <source>
        <strain evidence="1 2">RN42</strain>
    </source>
</reference>
<accession>A0A3N4HD95</accession>